<evidence type="ECO:0000256" key="1">
    <source>
        <dbReference type="SAM" id="MobiDB-lite"/>
    </source>
</evidence>
<feature type="region of interest" description="Disordered" evidence="1">
    <location>
        <begin position="350"/>
        <end position="390"/>
    </location>
</feature>
<dbReference type="AlphaFoldDB" id="A0A6L2NPE7"/>
<feature type="compositionally biased region" description="Basic and acidic residues" evidence="1">
    <location>
        <begin position="282"/>
        <end position="295"/>
    </location>
</feature>
<gene>
    <name evidence="2" type="ORF">Tci_059247</name>
</gene>
<proteinExistence type="predicted"/>
<name>A0A6L2NPE7_TANCI</name>
<reference evidence="2" key="1">
    <citation type="journal article" date="2019" name="Sci. Rep.">
        <title>Draft genome of Tanacetum cinerariifolium, the natural source of mosquito coil.</title>
        <authorList>
            <person name="Yamashiro T."/>
            <person name="Shiraishi A."/>
            <person name="Satake H."/>
            <person name="Nakayama K."/>
        </authorList>
    </citation>
    <scope>NUCLEOTIDE SEQUENCE</scope>
</reference>
<feature type="region of interest" description="Disordered" evidence="1">
    <location>
        <begin position="267"/>
        <end position="295"/>
    </location>
</feature>
<sequence>MSTIKFAETHNLVMFLKKPAESEGFEQIVDFLNSNWKKIIVTEASIRCDLQLQDVEGTACLPNDTNFEELARMSTMASTIICLANNQKFNFSKYIFDNIVKNLEAGVKLFMFPRFQLFVNHQLGNMSHHKKIFVTPSLTKKVLDLKKAKINQANEIADIKKRVKKLVRKKKSRNSGLKRLWKVGSTARVESSKDKEKRMNEEKMFRVNDLDGDKVIVDGTTGEEVKHSTKVAKKEVSTADPVTTADETLIEIKAAKPKARGVIVQEPSEFRTTSSSQPSLLQDKDKGKGITVEPEKPLKKKDQIAFDEEVARKHEAQIKAEMEDFEEVQKSFNNTISWINSFVPMEKDRVEGSETIAERSSKREGKELESDKSKKQKLDEHVKGEVDNDQREAEMKMYMKIIHDDEIAIDAIPLATKPLIIVDWKIIEEGKISSYHLIRADGSSKRYSSTTQML</sequence>
<comment type="caution">
    <text evidence="2">The sequence shown here is derived from an EMBL/GenBank/DDBJ whole genome shotgun (WGS) entry which is preliminary data.</text>
</comment>
<accession>A0A6L2NPE7</accession>
<protein>
    <submittedName>
        <fullName evidence="2">Uncharacterized protein</fullName>
    </submittedName>
</protein>
<evidence type="ECO:0000313" key="2">
    <source>
        <dbReference type="EMBL" id="GEU87269.1"/>
    </source>
</evidence>
<dbReference type="EMBL" id="BKCJ010009505">
    <property type="protein sequence ID" value="GEU87269.1"/>
    <property type="molecule type" value="Genomic_DNA"/>
</dbReference>
<organism evidence="2">
    <name type="scientific">Tanacetum cinerariifolium</name>
    <name type="common">Dalmatian daisy</name>
    <name type="synonym">Chrysanthemum cinerariifolium</name>
    <dbReference type="NCBI Taxonomy" id="118510"/>
    <lineage>
        <taxon>Eukaryota</taxon>
        <taxon>Viridiplantae</taxon>
        <taxon>Streptophyta</taxon>
        <taxon>Embryophyta</taxon>
        <taxon>Tracheophyta</taxon>
        <taxon>Spermatophyta</taxon>
        <taxon>Magnoliopsida</taxon>
        <taxon>eudicotyledons</taxon>
        <taxon>Gunneridae</taxon>
        <taxon>Pentapetalae</taxon>
        <taxon>asterids</taxon>
        <taxon>campanulids</taxon>
        <taxon>Asterales</taxon>
        <taxon>Asteraceae</taxon>
        <taxon>Asteroideae</taxon>
        <taxon>Anthemideae</taxon>
        <taxon>Anthemidinae</taxon>
        <taxon>Tanacetum</taxon>
    </lineage>
</organism>
<feature type="compositionally biased region" description="Polar residues" evidence="1">
    <location>
        <begin position="270"/>
        <end position="280"/>
    </location>
</feature>